<organism evidence="1 2">
    <name type="scientific">Collybiopsis confluens</name>
    <dbReference type="NCBI Taxonomy" id="2823264"/>
    <lineage>
        <taxon>Eukaryota</taxon>
        <taxon>Fungi</taxon>
        <taxon>Dikarya</taxon>
        <taxon>Basidiomycota</taxon>
        <taxon>Agaricomycotina</taxon>
        <taxon>Agaricomycetes</taxon>
        <taxon>Agaricomycetidae</taxon>
        <taxon>Agaricales</taxon>
        <taxon>Marasmiineae</taxon>
        <taxon>Omphalotaceae</taxon>
        <taxon>Collybiopsis</taxon>
    </lineage>
</organism>
<name>A0A8H5GYB2_9AGAR</name>
<sequence>MYAVESLSYVRPNTVIRDIPTTRGIPKAGKLFLCIEPAAVLVIQSTLRSEYQASMVNEQELWQMHFQGEMNRDDEADKPLQPGQRTRVRSVLQDQQAFNYACGLSVPGVGQH</sequence>
<gene>
    <name evidence="1" type="ORF">D9757_009770</name>
</gene>
<proteinExistence type="predicted"/>
<comment type="caution">
    <text evidence="1">The sequence shown here is derived from an EMBL/GenBank/DDBJ whole genome shotgun (WGS) entry which is preliminary data.</text>
</comment>
<evidence type="ECO:0000313" key="1">
    <source>
        <dbReference type="EMBL" id="KAF5373398.1"/>
    </source>
</evidence>
<accession>A0A8H5GYB2</accession>
<evidence type="ECO:0000313" key="2">
    <source>
        <dbReference type="Proteomes" id="UP000518752"/>
    </source>
</evidence>
<reference evidence="1 2" key="1">
    <citation type="journal article" date="2020" name="ISME J.">
        <title>Uncovering the hidden diversity of litter-decomposition mechanisms in mushroom-forming fungi.</title>
        <authorList>
            <person name="Floudas D."/>
            <person name="Bentzer J."/>
            <person name="Ahren D."/>
            <person name="Johansson T."/>
            <person name="Persson P."/>
            <person name="Tunlid A."/>
        </authorList>
    </citation>
    <scope>NUCLEOTIDE SEQUENCE [LARGE SCALE GENOMIC DNA]</scope>
    <source>
        <strain evidence="1 2">CBS 406.79</strain>
    </source>
</reference>
<dbReference type="EMBL" id="JAACJN010000106">
    <property type="protein sequence ID" value="KAF5373398.1"/>
    <property type="molecule type" value="Genomic_DNA"/>
</dbReference>
<dbReference type="Proteomes" id="UP000518752">
    <property type="component" value="Unassembled WGS sequence"/>
</dbReference>
<dbReference type="AlphaFoldDB" id="A0A8H5GYB2"/>
<keyword evidence="2" id="KW-1185">Reference proteome</keyword>
<protein>
    <submittedName>
        <fullName evidence="1">Uncharacterized protein</fullName>
    </submittedName>
</protein>